<comment type="caution">
    <text evidence="5">The sequence shown here is derived from an EMBL/GenBank/DDBJ whole genome shotgun (WGS) entry which is preliminary data.</text>
</comment>
<dbReference type="OrthoDB" id="3137720at2759"/>
<gene>
    <name evidence="5" type="ORF">CTheo_8406</name>
</gene>
<feature type="region of interest" description="Disordered" evidence="3">
    <location>
        <begin position="1"/>
        <end position="25"/>
    </location>
</feature>
<feature type="compositionally biased region" description="Polar residues" evidence="3">
    <location>
        <begin position="1"/>
        <end position="19"/>
    </location>
</feature>
<protein>
    <submittedName>
        <fullName evidence="5">Fungal zn(2)-cys(6) binuclear cluster domain containing protein</fullName>
    </submittedName>
</protein>
<dbReference type="PANTHER" id="PTHR37534:SF46">
    <property type="entry name" value="ZN(II)2CYS6 TRANSCRIPTION FACTOR (EUROFUNG)"/>
    <property type="match status" value="1"/>
</dbReference>
<proteinExistence type="predicted"/>
<keyword evidence="2" id="KW-0539">Nucleus</keyword>
<dbReference type="InterPro" id="IPR036864">
    <property type="entry name" value="Zn2-C6_fun-type_DNA-bd_sf"/>
</dbReference>
<feature type="domain" description="Zn(2)-C6 fungal-type" evidence="4">
    <location>
        <begin position="82"/>
        <end position="110"/>
    </location>
</feature>
<dbReference type="Gene3D" id="4.10.240.10">
    <property type="entry name" value="Zn(2)-C6 fungal-type DNA-binding domain"/>
    <property type="match status" value="1"/>
</dbReference>
<dbReference type="InterPro" id="IPR001138">
    <property type="entry name" value="Zn2Cys6_DnaBD"/>
</dbReference>
<name>A0A5N5Q9H6_9AGAM</name>
<dbReference type="CDD" id="cd00067">
    <property type="entry name" value="GAL4"/>
    <property type="match status" value="1"/>
</dbReference>
<dbReference type="PANTHER" id="PTHR37534">
    <property type="entry name" value="TRANSCRIPTIONAL ACTIVATOR PROTEIN UGA3"/>
    <property type="match status" value="1"/>
</dbReference>
<evidence type="ECO:0000259" key="4">
    <source>
        <dbReference type="PROSITE" id="PS50048"/>
    </source>
</evidence>
<dbReference type="GO" id="GO:0008270">
    <property type="term" value="F:zinc ion binding"/>
    <property type="evidence" value="ECO:0007669"/>
    <property type="project" value="InterPro"/>
</dbReference>
<dbReference type="PROSITE" id="PS50048">
    <property type="entry name" value="ZN2_CY6_FUNGAL_2"/>
    <property type="match status" value="1"/>
</dbReference>
<dbReference type="GO" id="GO:0005634">
    <property type="term" value="C:nucleus"/>
    <property type="evidence" value="ECO:0007669"/>
    <property type="project" value="UniProtKB-SubCell"/>
</dbReference>
<keyword evidence="6" id="KW-1185">Reference proteome</keyword>
<organism evidence="5 6">
    <name type="scientific">Ceratobasidium theobromae</name>
    <dbReference type="NCBI Taxonomy" id="1582974"/>
    <lineage>
        <taxon>Eukaryota</taxon>
        <taxon>Fungi</taxon>
        <taxon>Dikarya</taxon>
        <taxon>Basidiomycota</taxon>
        <taxon>Agaricomycotina</taxon>
        <taxon>Agaricomycetes</taxon>
        <taxon>Cantharellales</taxon>
        <taxon>Ceratobasidiaceae</taxon>
        <taxon>Ceratobasidium</taxon>
    </lineage>
</organism>
<dbReference type="EMBL" id="SSOP01000548">
    <property type="protein sequence ID" value="KAB5588153.1"/>
    <property type="molecule type" value="Genomic_DNA"/>
</dbReference>
<dbReference type="SUPFAM" id="SSF57701">
    <property type="entry name" value="Zn2/Cys6 DNA-binding domain"/>
    <property type="match status" value="1"/>
</dbReference>
<dbReference type="Pfam" id="PF00172">
    <property type="entry name" value="Zn_clus"/>
    <property type="match status" value="1"/>
</dbReference>
<dbReference type="AlphaFoldDB" id="A0A5N5Q9H6"/>
<dbReference type="Pfam" id="PF11951">
    <property type="entry name" value="Fungal_trans_2"/>
    <property type="match status" value="1"/>
</dbReference>
<dbReference type="SMART" id="SM00066">
    <property type="entry name" value="GAL4"/>
    <property type="match status" value="1"/>
</dbReference>
<comment type="subcellular location">
    <subcellularLocation>
        <location evidence="1">Nucleus</location>
    </subcellularLocation>
</comment>
<sequence>MVYSHTFESSLSTPRLQENSRYKGRINGTDASPGRFILPSALCAVEVRVKKSPGGPGGTSHSAPHSSSQIMSTFTRKYSTGGCLTCKRRKKKCDEVKPICRRCIAGDFHCLGYGPANPNAVKVKPATKPEQLISMHDFSLLGDARLVKVESRHRKKRVHTFANIPKRGGVDPVVLNNLLPVILLHSHPDGQLLRQRVFKPRFPIEDELRRRANCSEITLRSMYIGAKVIEDISTGGDGLRYTNSINSLHQRITERPPSTQSIESSIAHLSSIHNLAMLTYMISDTSTGYSIFRECFPAFLQLATNFPQLWSKDSTISLSEAVKTPQFDVLEFMVHDTFTALALGIPPLVNYDPTSCWVSEGQNPLLELAYGLPAGVVITLAKINSWRVSRIMGQAILDEKEWGDSEACLRHWSPIIERTGESFGDIVRLAIQEAWRQAVLIYLYMGVCGTSSVDPRVESAAGHIARIVFTIDSGSLQEAHMFIPCLIAGVATRQEEHRAIIRNKMGTFQKEAAFILRGADFVVVLDHLWSTTGIGGNPVTWDDFVRSRCVTLPIAIDL</sequence>
<evidence type="ECO:0000256" key="1">
    <source>
        <dbReference type="ARBA" id="ARBA00004123"/>
    </source>
</evidence>
<evidence type="ECO:0000256" key="2">
    <source>
        <dbReference type="ARBA" id="ARBA00023242"/>
    </source>
</evidence>
<dbReference type="PROSITE" id="PS00463">
    <property type="entry name" value="ZN2_CY6_FUNGAL_1"/>
    <property type="match status" value="1"/>
</dbReference>
<dbReference type="InterPro" id="IPR021858">
    <property type="entry name" value="Fun_TF"/>
</dbReference>
<evidence type="ECO:0000313" key="5">
    <source>
        <dbReference type="EMBL" id="KAB5588153.1"/>
    </source>
</evidence>
<accession>A0A5N5Q9H6</accession>
<evidence type="ECO:0000256" key="3">
    <source>
        <dbReference type="SAM" id="MobiDB-lite"/>
    </source>
</evidence>
<dbReference type="GO" id="GO:0000981">
    <property type="term" value="F:DNA-binding transcription factor activity, RNA polymerase II-specific"/>
    <property type="evidence" value="ECO:0007669"/>
    <property type="project" value="InterPro"/>
</dbReference>
<evidence type="ECO:0000313" key="6">
    <source>
        <dbReference type="Proteomes" id="UP000383932"/>
    </source>
</evidence>
<dbReference type="Proteomes" id="UP000383932">
    <property type="component" value="Unassembled WGS sequence"/>
</dbReference>
<reference evidence="5 6" key="1">
    <citation type="journal article" date="2019" name="Fungal Biol. Biotechnol.">
        <title>Draft genome sequence of fastidious pathogen Ceratobasidium theobromae, which causes vascular-streak dieback in Theobroma cacao.</title>
        <authorList>
            <person name="Ali S.S."/>
            <person name="Asman A."/>
            <person name="Shao J."/>
            <person name="Firmansyah A.P."/>
            <person name="Susilo A.W."/>
            <person name="Rosmana A."/>
            <person name="McMahon P."/>
            <person name="Junaid M."/>
            <person name="Guest D."/>
            <person name="Kheng T.Y."/>
            <person name="Meinhardt L.W."/>
            <person name="Bailey B.A."/>
        </authorList>
    </citation>
    <scope>NUCLEOTIDE SEQUENCE [LARGE SCALE GENOMIC DNA]</scope>
    <source>
        <strain evidence="5 6">CT2</strain>
    </source>
</reference>